<dbReference type="SUPFAM" id="SSF55895">
    <property type="entry name" value="Ribonuclease Rh-like"/>
    <property type="match status" value="1"/>
</dbReference>
<name>A0A1M7ZM83_9HYPH</name>
<organism evidence="4 5">
    <name type="scientific">Pseudoxanthobacter soli DSM 19599</name>
    <dbReference type="NCBI Taxonomy" id="1123029"/>
    <lineage>
        <taxon>Bacteria</taxon>
        <taxon>Pseudomonadati</taxon>
        <taxon>Pseudomonadota</taxon>
        <taxon>Alphaproteobacteria</taxon>
        <taxon>Hyphomicrobiales</taxon>
        <taxon>Segnochrobactraceae</taxon>
        <taxon>Pseudoxanthobacter</taxon>
    </lineage>
</organism>
<proteinExistence type="inferred from homology"/>
<dbReference type="Gene3D" id="3.90.730.10">
    <property type="entry name" value="Ribonuclease T2-like"/>
    <property type="match status" value="1"/>
</dbReference>
<dbReference type="PROSITE" id="PS00530">
    <property type="entry name" value="RNASE_T2_1"/>
    <property type="match status" value="1"/>
</dbReference>
<dbReference type="PROSITE" id="PS00531">
    <property type="entry name" value="RNASE_T2_2"/>
    <property type="match status" value="1"/>
</dbReference>
<accession>A0A1M7ZM83</accession>
<reference evidence="4 5" key="1">
    <citation type="submission" date="2016-12" db="EMBL/GenBank/DDBJ databases">
        <authorList>
            <person name="Song W.-J."/>
            <person name="Kurnit D.M."/>
        </authorList>
    </citation>
    <scope>NUCLEOTIDE SEQUENCE [LARGE SCALE GENOMIC DNA]</scope>
    <source>
        <strain evidence="4 5">DSM 19599</strain>
    </source>
</reference>
<evidence type="ECO:0000313" key="5">
    <source>
        <dbReference type="Proteomes" id="UP000186406"/>
    </source>
</evidence>
<dbReference type="PANTHER" id="PTHR11240:SF22">
    <property type="entry name" value="RIBONUCLEASE T2"/>
    <property type="match status" value="1"/>
</dbReference>
<dbReference type="GO" id="GO:0006401">
    <property type="term" value="P:RNA catabolic process"/>
    <property type="evidence" value="ECO:0007669"/>
    <property type="project" value="TreeGrafter"/>
</dbReference>
<dbReference type="InterPro" id="IPR001568">
    <property type="entry name" value="RNase_T2-like"/>
</dbReference>
<evidence type="ECO:0000256" key="3">
    <source>
        <dbReference type="SAM" id="SignalP"/>
    </source>
</evidence>
<evidence type="ECO:0000256" key="1">
    <source>
        <dbReference type="ARBA" id="ARBA00007469"/>
    </source>
</evidence>
<sequence length="239" mass="25367">MKAGTRLRRVAEVTARIVRRCLFGAGLIAAALQPSLAAEPPEARNGVPGQFDFYVLSLSWSPTYCAGRSSANAGMQCGGGRPYAFVVHGLWPQYEWGYPSDCLSPPPRLPRKTVDGMLDLMPSPGLVRHEWNKHGTCSGLDAAGYFAAVRSARDAVAVPPAFAALAAPVTIAPAAVERAFLTANPGLKADGISILCSRGRLSEVRVCLTKDLKFRTCQALERSACRAATVVMPPVRGGS</sequence>
<dbReference type="AlphaFoldDB" id="A0A1M7ZM83"/>
<dbReference type="EMBL" id="FRXO01000005">
    <property type="protein sequence ID" value="SHO66024.1"/>
    <property type="molecule type" value="Genomic_DNA"/>
</dbReference>
<dbReference type="GO" id="GO:0033897">
    <property type="term" value="F:ribonuclease T2 activity"/>
    <property type="evidence" value="ECO:0007669"/>
    <property type="project" value="InterPro"/>
</dbReference>
<dbReference type="InterPro" id="IPR033130">
    <property type="entry name" value="RNase_T2_His_AS_2"/>
</dbReference>
<gene>
    <name evidence="4" type="ORF">SAMN02745172_02674</name>
</gene>
<dbReference type="PANTHER" id="PTHR11240">
    <property type="entry name" value="RIBONUCLEASE T2"/>
    <property type="match status" value="1"/>
</dbReference>
<protein>
    <submittedName>
        <fullName evidence="4">Ribonuclease T2</fullName>
    </submittedName>
</protein>
<dbReference type="Proteomes" id="UP000186406">
    <property type="component" value="Unassembled WGS sequence"/>
</dbReference>
<dbReference type="CDD" id="cd01062">
    <property type="entry name" value="RNase_T2_prok"/>
    <property type="match status" value="1"/>
</dbReference>
<feature type="signal peptide" evidence="3">
    <location>
        <begin position="1"/>
        <end position="37"/>
    </location>
</feature>
<evidence type="ECO:0000256" key="2">
    <source>
        <dbReference type="RuleBase" id="RU004328"/>
    </source>
</evidence>
<dbReference type="InterPro" id="IPR039378">
    <property type="entry name" value="RNase_T2_prok"/>
</dbReference>
<dbReference type="InterPro" id="IPR018188">
    <property type="entry name" value="RNase_T2_His_AS_1"/>
</dbReference>
<dbReference type="GO" id="GO:0003723">
    <property type="term" value="F:RNA binding"/>
    <property type="evidence" value="ECO:0007669"/>
    <property type="project" value="InterPro"/>
</dbReference>
<dbReference type="InterPro" id="IPR036430">
    <property type="entry name" value="RNase_T2-like_sf"/>
</dbReference>
<keyword evidence="5" id="KW-1185">Reference proteome</keyword>
<keyword evidence="3" id="KW-0732">Signal</keyword>
<dbReference type="Pfam" id="PF00445">
    <property type="entry name" value="Ribonuclease_T2"/>
    <property type="match status" value="1"/>
</dbReference>
<evidence type="ECO:0000313" key="4">
    <source>
        <dbReference type="EMBL" id="SHO66024.1"/>
    </source>
</evidence>
<comment type="similarity">
    <text evidence="1 2">Belongs to the RNase T2 family.</text>
</comment>
<dbReference type="STRING" id="1123029.SAMN02745172_02674"/>
<feature type="chain" id="PRO_5013314686" evidence="3">
    <location>
        <begin position="38"/>
        <end position="239"/>
    </location>
</feature>